<dbReference type="PANTHER" id="PTHR11904:SF9">
    <property type="entry name" value="PURINE NUCLEOSIDE PHOSPHORYLASE-RELATED"/>
    <property type="match status" value="1"/>
</dbReference>
<comment type="function">
    <text evidence="1">The purine nucleoside phosphorylases catalyze the phosphorolytic breakdown of the N-glycosidic bond in the beta-(deoxy)ribonucleoside molecules, with the formation of the corresponding free purine bases and pentose-1-phosphate. Cleaves guanosine, inosine, 2'-deoxyguanosine and 2'-deoxyinosine.</text>
</comment>
<dbReference type="CDD" id="cd09009">
    <property type="entry name" value="PNP-EcPNPII_like"/>
    <property type="match status" value="1"/>
</dbReference>
<feature type="binding site" evidence="8">
    <location>
        <begin position="82"/>
        <end position="84"/>
    </location>
    <ligand>
        <name>phosphate</name>
        <dbReference type="ChEBI" id="CHEBI:43474"/>
    </ligand>
</feature>
<dbReference type="AlphaFoldDB" id="I5AUQ3"/>
<dbReference type="NCBIfam" id="TIGR01697">
    <property type="entry name" value="PNPH-PUNA-XAPA"/>
    <property type="match status" value="1"/>
</dbReference>
<dbReference type="eggNOG" id="COG0005">
    <property type="taxonomic scope" value="Bacteria"/>
</dbReference>
<evidence type="ECO:0000313" key="11">
    <source>
        <dbReference type="Proteomes" id="UP000005753"/>
    </source>
</evidence>
<evidence type="ECO:0000313" key="10">
    <source>
        <dbReference type="EMBL" id="EIM57526.1"/>
    </source>
</evidence>
<sequence length="273" mass="29724">MTDTEVKLENCRKAVEDRIPFRPRVAIVLGSGLGDFVEEIDQKAVIEYRDIPGFPVSTVAGHEGRFVFGYAGETPLVIMQGRVHLYEGYSPEEVVLPVRLMRQMGADILVLTNAAGGLREEYRPGDLMLITDQISTFVPSPLRGANPASLGTRFPDMSAAYDEELSMLIRESAAECGFTLREGVYLQNPGPQYETPAEVRMFRELGGCAVGMSTAVETIAAVHCGFRVCGISCITNAAAGLSHKKLSHEEVAAAADEAAPQFRKLLLEAVRKM</sequence>
<evidence type="ECO:0000256" key="6">
    <source>
        <dbReference type="ARBA" id="ARBA00048556"/>
    </source>
</evidence>
<reference evidence="10 11" key="2">
    <citation type="submission" date="2012-02" db="EMBL/GenBank/DDBJ databases">
        <title>Improved High-Quality Draft sequence of Eubacterium cellulosolvens 6.</title>
        <authorList>
            <consortium name="US DOE Joint Genome Institute"/>
            <person name="Lucas S."/>
            <person name="Han J."/>
            <person name="Lapidus A."/>
            <person name="Cheng J.-F."/>
            <person name="Goodwin L."/>
            <person name="Pitluck S."/>
            <person name="Peters L."/>
            <person name="Mikhailova N."/>
            <person name="Gu W."/>
            <person name="Detter J.C."/>
            <person name="Han C."/>
            <person name="Tapia R."/>
            <person name="Land M."/>
            <person name="Hauser L."/>
            <person name="Kyrpides N."/>
            <person name="Ivanova N."/>
            <person name="Pagani I."/>
            <person name="Johnson E."/>
            <person name="Mukhopadhyay B."/>
            <person name="Anderson I."/>
            <person name="Woyke T."/>
        </authorList>
    </citation>
    <scope>NUCLEOTIDE SEQUENCE [LARGE SCALE GENOMIC DNA]</scope>
    <source>
        <strain evidence="10 11">6</strain>
    </source>
</reference>
<dbReference type="GO" id="GO:0009116">
    <property type="term" value="P:nucleoside metabolic process"/>
    <property type="evidence" value="ECO:0007669"/>
    <property type="project" value="InterPro"/>
</dbReference>
<reference evidence="10 11" key="1">
    <citation type="submission" date="2010-08" db="EMBL/GenBank/DDBJ databases">
        <authorList>
            <consortium name="US DOE Joint Genome Institute (JGI-PGF)"/>
            <person name="Lucas S."/>
            <person name="Copeland A."/>
            <person name="Lapidus A."/>
            <person name="Cheng J.-F."/>
            <person name="Bruce D."/>
            <person name="Goodwin L."/>
            <person name="Pitluck S."/>
            <person name="Land M.L."/>
            <person name="Hauser L."/>
            <person name="Chang Y.-J."/>
            <person name="Anderson I.J."/>
            <person name="Johnson E."/>
            <person name="Mulhopadhyay B."/>
            <person name="Kyrpides N."/>
            <person name="Woyke T.J."/>
        </authorList>
    </citation>
    <scope>NUCLEOTIDE SEQUENCE [LARGE SCALE GENOMIC DNA]</scope>
    <source>
        <strain evidence="10 11">6</strain>
    </source>
</reference>
<dbReference type="InterPro" id="IPR035994">
    <property type="entry name" value="Nucleoside_phosphorylase_sf"/>
</dbReference>
<dbReference type="SUPFAM" id="SSF53167">
    <property type="entry name" value="Purine and uridine phosphorylases"/>
    <property type="match status" value="1"/>
</dbReference>
<dbReference type="InterPro" id="IPR011270">
    <property type="entry name" value="Pur_Nuc_Pase_Ino/Guo-sp"/>
</dbReference>
<dbReference type="InterPro" id="IPR011268">
    <property type="entry name" value="Purine_phosphorylase"/>
</dbReference>
<feature type="binding site" evidence="8">
    <location>
        <position position="213"/>
    </location>
    <ligand>
        <name>phosphate</name>
        <dbReference type="ChEBI" id="CHEBI:43474"/>
    </ligand>
</feature>
<accession>I5AUQ3</accession>
<feature type="domain" description="Nucleoside phosphorylase" evidence="9">
    <location>
        <begin position="24"/>
        <end position="271"/>
    </location>
</feature>
<protein>
    <recommendedName>
        <fullName evidence="7">Purine nucleoside phosphorylase</fullName>
        <ecNumber evidence="7">2.4.2.1</ecNumber>
    </recommendedName>
    <alternativeName>
        <fullName evidence="7">Inosine-guanosine phosphorylase</fullName>
    </alternativeName>
</protein>
<dbReference type="UniPathway" id="UPA00606"/>
<keyword evidence="11" id="KW-1185">Reference proteome</keyword>
<keyword evidence="5 7" id="KW-0808">Transferase</keyword>
<comment type="pathway">
    <text evidence="2 7">Purine metabolism; purine nucleoside salvage.</text>
</comment>
<proteinExistence type="inferred from homology"/>
<feature type="binding site" evidence="8">
    <location>
        <position position="114"/>
    </location>
    <ligand>
        <name>phosphate</name>
        <dbReference type="ChEBI" id="CHEBI:43474"/>
    </ligand>
</feature>
<evidence type="ECO:0000259" key="9">
    <source>
        <dbReference type="Pfam" id="PF01048"/>
    </source>
</evidence>
<evidence type="ECO:0000256" key="2">
    <source>
        <dbReference type="ARBA" id="ARBA00005058"/>
    </source>
</evidence>
<dbReference type="GO" id="GO:0004731">
    <property type="term" value="F:purine-nucleoside phosphorylase activity"/>
    <property type="evidence" value="ECO:0007669"/>
    <property type="project" value="UniProtKB-EC"/>
</dbReference>
<name>I5AUQ3_EUBC6</name>
<dbReference type="Gene3D" id="3.40.50.1580">
    <property type="entry name" value="Nucleoside phosphorylase domain"/>
    <property type="match status" value="1"/>
</dbReference>
<dbReference type="PANTHER" id="PTHR11904">
    <property type="entry name" value="METHYLTHIOADENOSINE/PURINE NUCLEOSIDE PHOSPHORYLASE"/>
    <property type="match status" value="1"/>
</dbReference>
<evidence type="ECO:0000256" key="1">
    <source>
        <dbReference type="ARBA" id="ARBA00002678"/>
    </source>
</evidence>
<dbReference type="InterPro" id="IPR000845">
    <property type="entry name" value="Nucleoside_phosphorylase_d"/>
</dbReference>
<dbReference type="Pfam" id="PF01048">
    <property type="entry name" value="PNP_UDP_1"/>
    <property type="match status" value="1"/>
</dbReference>
<dbReference type="STRING" id="633697.EubceDRAFT1_1749"/>
<gene>
    <name evidence="10" type="ORF">EubceDRAFT1_1749</name>
</gene>
<dbReference type="Proteomes" id="UP000005753">
    <property type="component" value="Chromosome"/>
</dbReference>
<feature type="binding site" evidence="8">
    <location>
        <position position="236"/>
    </location>
    <ligand>
        <name>a purine D-ribonucleoside</name>
        <dbReference type="ChEBI" id="CHEBI:142355"/>
    </ligand>
</feature>
<evidence type="ECO:0000256" key="4">
    <source>
        <dbReference type="ARBA" id="ARBA00022676"/>
    </source>
</evidence>
<feature type="binding site" evidence="8">
    <location>
        <position position="62"/>
    </location>
    <ligand>
        <name>phosphate</name>
        <dbReference type="ChEBI" id="CHEBI:43474"/>
    </ligand>
</feature>
<evidence type="ECO:0000256" key="5">
    <source>
        <dbReference type="ARBA" id="ARBA00022679"/>
    </source>
</evidence>
<dbReference type="NCBIfam" id="TIGR01700">
    <property type="entry name" value="PNPH"/>
    <property type="match status" value="1"/>
</dbReference>
<evidence type="ECO:0000256" key="7">
    <source>
        <dbReference type="PIRNR" id="PIRNR000477"/>
    </source>
</evidence>
<dbReference type="PIRSF" id="PIRSF000477">
    <property type="entry name" value="PurNPase"/>
    <property type="match status" value="1"/>
</dbReference>
<keyword evidence="4 7" id="KW-0328">Glycosyltransferase</keyword>
<dbReference type="EC" id="2.4.2.1" evidence="7"/>
<organism evidence="10 11">
    <name type="scientific">Eubacterium cellulosolvens (strain ATCC 43171 / JCM 9499 / 6)</name>
    <name type="common">Cillobacterium cellulosolvens</name>
    <dbReference type="NCBI Taxonomy" id="633697"/>
    <lineage>
        <taxon>Bacteria</taxon>
        <taxon>Bacillati</taxon>
        <taxon>Bacillota</taxon>
        <taxon>Clostridia</taxon>
        <taxon>Eubacteriales</taxon>
        <taxon>Eubacteriaceae</taxon>
        <taxon>Eubacterium</taxon>
    </lineage>
</organism>
<dbReference type="GO" id="GO:0005737">
    <property type="term" value="C:cytoplasm"/>
    <property type="evidence" value="ECO:0007669"/>
    <property type="project" value="TreeGrafter"/>
</dbReference>
<feature type="binding site" evidence="8">
    <location>
        <position position="31"/>
    </location>
    <ligand>
        <name>phosphate</name>
        <dbReference type="ChEBI" id="CHEBI:43474"/>
    </ligand>
</feature>
<dbReference type="EMBL" id="CM001487">
    <property type="protein sequence ID" value="EIM57526.1"/>
    <property type="molecule type" value="Genomic_DNA"/>
</dbReference>
<dbReference type="OrthoDB" id="1523230at2"/>
<comment type="catalytic activity">
    <reaction evidence="6">
        <text>a purine 2'-deoxy-D-ribonucleoside + phosphate = a purine nucleobase + 2-deoxy-alpha-D-ribose 1-phosphate</text>
        <dbReference type="Rhea" id="RHEA:36431"/>
        <dbReference type="ChEBI" id="CHEBI:26386"/>
        <dbReference type="ChEBI" id="CHEBI:43474"/>
        <dbReference type="ChEBI" id="CHEBI:57259"/>
        <dbReference type="ChEBI" id="CHEBI:142361"/>
        <dbReference type="EC" id="2.4.2.1"/>
    </reaction>
</comment>
<feature type="binding site" evidence="8">
    <location>
        <position position="194"/>
    </location>
    <ligand>
        <name>a purine D-ribonucleoside</name>
        <dbReference type="ChEBI" id="CHEBI:142355"/>
    </ligand>
</feature>
<dbReference type="HOGENOM" id="CLU_054456_1_0_9"/>
<evidence type="ECO:0000256" key="8">
    <source>
        <dbReference type="PIRSR" id="PIRSR000477-2"/>
    </source>
</evidence>
<comment type="similarity">
    <text evidence="3 7">Belongs to the PNP/MTAP phosphorylase family.</text>
</comment>
<dbReference type="NCBIfam" id="NF006054">
    <property type="entry name" value="PRK08202.1"/>
    <property type="match status" value="1"/>
</dbReference>
<evidence type="ECO:0000256" key="3">
    <source>
        <dbReference type="ARBA" id="ARBA00006751"/>
    </source>
</evidence>